<gene>
    <name evidence="2" type="ORF">AMYX_12500</name>
</gene>
<accession>A0A7I9VJZ4</accession>
<evidence type="ECO:0000313" key="3">
    <source>
        <dbReference type="Proteomes" id="UP000503640"/>
    </source>
</evidence>
<protein>
    <submittedName>
        <fullName evidence="2">Uncharacterized protein</fullName>
    </submittedName>
</protein>
<sequence>MAAAAVRIRVPLSSVRVFTRVAIHHGLRGEKAARSVSPSAGRPGGRAAGRPPAGEGRWAPALPAPPRAHTDASGVRVTLGNLTLYSQTHIDSSTRGVLASGKFDSQ</sequence>
<organism evidence="2 3">
    <name type="scientific">Anaeromyxobacter diazotrophicus</name>
    <dbReference type="NCBI Taxonomy" id="2590199"/>
    <lineage>
        <taxon>Bacteria</taxon>
        <taxon>Pseudomonadati</taxon>
        <taxon>Myxococcota</taxon>
        <taxon>Myxococcia</taxon>
        <taxon>Myxococcales</taxon>
        <taxon>Cystobacterineae</taxon>
        <taxon>Anaeromyxobacteraceae</taxon>
        <taxon>Anaeromyxobacter</taxon>
    </lineage>
</organism>
<reference evidence="3" key="1">
    <citation type="journal article" date="2020" name="Appl. Environ. Microbiol.">
        <title>Diazotrophic Anaeromyxobacter Isolates from Soils.</title>
        <authorList>
            <person name="Masuda Y."/>
            <person name="Yamanaka H."/>
            <person name="Xu Z.X."/>
            <person name="Shiratori Y."/>
            <person name="Aono T."/>
            <person name="Amachi S."/>
            <person name="Senoo K."/>
            <person name="Itoh H."/>
        </authorList>
    </citation>
    <scope>NUCLEOTIDE SEQUENCE [LARGE SCALE GENOMIC DNA]</scope>
    <source>
        <strain evidence="3">R267</strain>
    </source>
</reference>
<dbReference type="EMBL" id="BJTG01000003">
    <property type="protein sequence ID" value="GEJ56509.1"/>
    <property type="molecule type" value="Genomic_DNA"/>
</dbReference>
<keyword evidence="3" id="KW-1185">Reference proteome</keyword>
<proteinExistence type="predicted"/>
<comment type="caution">
    <text evidence="2">The sequence shown here is derived from an EMBL/GenBank/DDBJ whole genome shotgun (WGS) entry which is preliminary data.</text>
</comment>
<evidence type="ECO:0000256" key="1">
    <source>
        <dbReference type="SAM" id="MobiDB-lite"/>
    </source>
</evidence>
<evidence type="ECO:0000313" key="2">
    <source>
        <dbReference type="EMBL" id="GEJ56509.1"/>
    </source>
</evidence>
<dbReference type="Proteomes" id="UP000503640">
    <property type="component" value="Unassembled WGS sequence"/>
</dbReference>
<feature type="compositionally biased region" description="Low complexity" evidence="1">
    <location>
        <begin position="48"/>
        <end position="61"/>
    </location>
</feature>
<name>A0A7I9VJZ4_9BACT</name>
<feature type="region of interest" description="Disordered" evidence="1">
    <location>
        <begin position="28"/>
        <end position="72"/>
    </location>
</feature>
<dbReference type="AlphaFoldDB" id="A0A7I9VJZ4"/>